<accession>A0ABY3CHA2</accession>
<evidence type="ECO:0000313" key="2">
    <source>
        <dbReference type="Proteomes" id="UP000733744"/>
    </source>
</evidence>
<protein>
    <recommendedName>
        <fullName evidence="3">Cellulose biosynthesis protein BcsE</fullName>
    </recommendedName>
</protein>
<sequence>MLIGIRGLDSCYGAIDLPGLFVVTVPTFSFAKSVLLQTVVHNSSAKTALISFEERSQLFNVEPEINRKISNIYDSGNLLLNVVRMRDSKDLFRKIRRNMEKEIFGAVGLILIDIDQEVFKAVTNDELSAILLIWQSWLIQHKKTCIWVVHGDMAGGFIKDKFLKSNHILNGLANIEIDVFKIKYELAFWHLCSSVQANVFLDLLFDEANNLISVAEANQLKPDIKKNTLTLSQVSNHVVVVKSEDAVHEIFPRKWEVIHSFDILDNLIIGDSGGATIIVYIDTNMDVSFLAAYVISLRRNHGGGLKIILRETEPCLRSIEEKFVINSGANLVVPYNVSFSRFIAIVYAIQGSYLIRDFPNKIEDVFQVNLNRYGKGYLTIVDFVGQVKTLVDCAEQMQIAPSLLKLSLNKAIPIDEIIAQIKINRSGDIFTYTKSYLYLFLFQCEQGEIKNLLSQLFLLPIADLFLEEKLFLYGDEIRNELINISAEKYDQQETSEYFQPVINILESRSQLGRKQAISLPLSLKIN</sequence>
<organism evidence="1 2">
    <name type="scientific">Candidatus Methylobacter oryzae</name>
    <dbReference type="NCBI Taxonomy" id="2497749"/>
    <lineage>
        <taxon>Bacteria</taxon>
        <taxon>Pseudomonadati</taxon>
        <taxon>Pseudomonadota</taxon>
        <taxon>Gammaproteobacteria</taxon>
        <taxon>Methylococcales</taxon>
        <taxon>Methylococcaceae</taxon>
        <taxon>Methylobacter</taxon>
    </lineage>
</organism>
<proteinExistence type="predicted"/>
<keyword evidence="2" id="KW-1185">Reference proteome</keyword>
<name>A0ABY3CHA2_9GAMM</name>
<gene>
    <name evidence="1" type="ORF">EKO24_000410</name>
</gene>
<evidence type="ECO:0008006" key="3">
    <source>
        <dbReference type="Google" id="ProtNLM"/>
    </source>
</evidence>
<dbReference type="EMBL" id="RYFG02000005">
    <property type="protein sequence ID" value="TRX03594.1"/>
    <property type="molecule type" value="Genomic_DNA"/>
</dbReference>
<comment type="caution">
    <text evidence="1">The sequence shown here is derived from an EMBL/GenBank/DDBJ whole genome shotgun (WGS) entry which is preliminary data.</text>
</comment>
<dbReference type="RefSeq" id="WP_127027682.1">
    <property type="nucleotide sequence ID" value="NZ_RYFG02000005.1"/>
</dbReference>
<evidence type="ECO:0000313" key="1">
    <source>
        <dbReference type="EMBL" id="TRX03594.1"/>
    </source>
</evidence>
<reference evidence="1 2" key="1">
    <citation type="journal article" date="2019" name="Antonie Van Leeuwenhoek">
        <title>Description of 'Ca. Methylobacter oryzae' KRF1, a novel species from the environmentally important Methylobacter clade 2.</title>
        <authorList>
            <person name="Khatri K."/>
            <person name="Mohite J.A."/>
            <person name="Pandit P.S."/>
            <person name="Bahulikar R."/>
            <person name="Rahalkar M.C."/>
        </authorList>
    </citation>
    <scope>NUCLEOTIDE SEQUENCE [LARGE SCALE GENOMIC DNA]</scope>
    <source>
        <strain evidence="1 2">KRF1</strain>
    </source>
</reference>
<dbReference type="Proteomes" id="UP000733744">
    <property type="component" value="Unassembled WGS sequence"/>
</dbReference>
<dbReference type="Pfam" id="PF10995">
    <property type="entry name" value="CBP_BcsE"/>
    <property type="match status" value="1"/>
</dbReference>
<dbReference type="InterPro" id="IPR017745">
    <property type="entry name" value="BcsE"/>
</dbReference>